<accession>A0A919CER2</accession>
<organism evidence="2 3">
    <name type="scientific">Nocardiopsis kunsanensis</name>
    <dbReference type="NCBI Taxonomy" id="141693"/>
    <lineage>
        <taxon>Bacteria</taxon>
        <taxon>Bacillati</taxon>
        <taxon>Actinomycetota</taxon>
        <taxon>Actinomycetes</taxon>
        <taxon>Streptosporangiales</taxon>
        <taxon>Nocardiopsidaceae</taxon>
        <taxon>Nocardiopsis</taxon>
    </lineage>
</organism>
<evidence type="ECO:0000313" key="3">
    <source>
        <dbReference type="Proteomes" id="UP000654947"/>
    </source>
</evidence>
<proteinExistence type="predicted"/>
<dbReference type="AlphaFoldDB" id="A0A919CER2"/>
<dbReference type="InterPro" id="IPR019117">
    <property type="entry name" value="CRISPR-assoc_protein_Cmr3"/>
</dbReference>
<reference evidence="2 3" key="1">
    <citation type="journal article" date="2014" name="Int. J. Syst. Evol. Microbiol.">
        <title>Complete genome sequence of Corynebacterium casei LMG S-19264T (=DSM 44701T), isolated from a smear-ripened cheese.</title>
        <authorList>
            <consortium name="US DOE Joint Genome Institute (JGI-PGF)"/>
            <person name="Walter F."/>
            <person name="Albersmeier A."/>
            <person name="Kalinowski J."/>
            <person name="Ruckert C."/>
        </authorList>
    </citation>
    <scope>NUCLEOTIDE SEQUENCE [LARGE SCALE GENOMIC DNA]</scope>
    <source>
        <strain evidence="2 3">KCTC 19473</strain>
    </source>
</reference>
<evidence type="ECO:0008006" key="4">
    <source>
        <dbReference type="Google" id="ProtNLM"/>
    </source>
</evidence>
<keyword evidence="3" id="KW-1185">Reference proteome</keyword>
<protein>
    <recommendedName>
        <fullName evidence="4">CRISPR-associated protein Cmr3</fullName>
    </recommendedName>
</protein>
<dbReference type="EMBL" id="BMXL01000002">
    <property type="protein sequence ID" value="GHD16461.1"/>
    <property type="molecule type" value="Genomic_DNA"/>
</dbReference>
<dbReference type="Proteomes" id="UP000654947">
    <property type="component" value="Unassembled WGS sequence"/>
</dbReference>
<comment type="caution">
    <text evidence="2">The sequence shown here is derived from an EMBL/GenBank/DDBJ whole genome shotgun (WGS) entry which is preliminary data.</text>
</comment>
<evidence type="ECO:0000256" key="1">
    <source>
        <dbReference type="SAM" id="MobiDB-lite"/>
    </source>
</evidence>
<dbReference type="Gene3D" id="2.60.40.4350">
    <property type="match status" value="1"/>
</dbReference>
<sequence>MVSPILPDHDPFSALTLPGHSKPAEPAGQSEPAEPRESPGQREQVWTSLRPRDAVHVRDGRTIISGAGGAARTRQPWPTTIAGALGAAFAARPGTPRPRTVRGPFLGYREGPAPEWSLTFPMPADLVRTQDGHGWRRVRPRDLEGVRTDADEPGMRFLHADDAGDSPDDLWLHREDLENHLCGHDPDQDELDDLKPPMERERRVGIAREDRAVMHSHTYTTEYLRLKDTQLRTWAFLAVSELAPGAAAPEPGPVRLGGGGRVADLEVCQAEHSPNFPQRPKSFPGGKVLVYLATPAIWRVRGDREGWRNRWAPPLPENAHLVAAAVKRAEHVASSGLDGQKTPRYAWLRWAVPAGSVYLLQFTGPAPEAAAERWARRSHARAWGETDSDEVTRELATAGFGLVLTGTWT</sequence>
<name>A0A919CER2_9ACTN</name>
<gene>
    <name evidence="2" type="ORF">GCM10007147_04590</name>
</gene>
<evidence type="ECO:0000313" key="2">
    <source>
        <dbReference type="EMBL" id="GHD16461.1"/>
    </source>
</evidence>
<dbReference type="Pfam" id="PF09700">
    <property type="entry name" value="Cas_Cmr3"/>
    <property type="match status" value="1"/>
</dbReference>
<feature type="region of interest" description="Disordered" evidence="1">
    <location>
        <begin position="1"/>
        <end position="52"/>
    </location>
</feature>